<dbReference type="Proteomes" id="UP000008207">
    <property type="component" value="Chromosome"/>
</dbReference>
<reference evidence="2 4" key="1">
    <citation type="submission" date="2009-01" db="EMBL/GenBank/DDBJ databases">
        <title>Complete sequence of chromosome of Methylobacterium nodulans ORS 2060.</title>
        <authorList>
            <consortium name="US DOE Joint Genome Institute"/>
            <person name="Lucas S."/>
            <person name="Copeland A."/>
            <person name="Lapidus A."/>
            <person name="Glavina del Rio T."/>
            <person name="Dalin E."/>
            <person name="Tice H."/>
            <person name="Bruce D."/>
            <person name="Goodwin L."/>
            <person name="Pitluck S."/>
            <person name="Sims D."/>
            <person name="Brettin T."/>
            <person name="Detter J.C."/>
            <person name="Han C."/>
            <person name="Larimer F."/>
            <person name="Land M."/>
            <person name="Hauser L."/>
            <person name="Kyrpides N."/>
            <person name="Ivanova N."/>
            <person name="Marx C.J."/>
            <person name="Richardson P."/>
        </authorList>
    </citation>
    <scope>NUCLEOTIDE SEQUENCE [LARGE SCALE GENOMIC DNA]</scope>
    <source>
        <strain evidence="4">LMG 21967 / CNCM I-2342 / ORS 2060</strain>
        <strain evidence="2">ORS 2060</strain>
    </source>
</reference>
<evidence type="ECO:0000313" key="3">
    <source>
        <dbReference type="EMBL" id="ACL61258.1"/>
    </source>
</evidence>
<dbReference type="AlphaFoldDB" id="B8IAK9"/>
<dbReference type="EMBL" id="CP001349">
    <property type="protein sequence ID" value="ACL61258.1"/>
    <property type="molecule type" value="Genomic_DNA"/>
</dbReference>
<protein>
    <submittedName>
        <fullName evidence="2">Uncharacterized protein</fullName>
    </submittedName>
</protein>
<dbReference type="KEGG" id="mno:Mnod_6248"/>
<keyword evidence="1" id="KW-0472">Membrane</keyword>
<keyword evidence="1" id="KW-1133">Transmembrane helix</keyword>
<accession>B8IAK9</accession>
<dbReference type="EMBL" id="CP001349">
    <property type="protein sequence ID" value="ACL61054.1"/>
    <property type="molecule type" value="Genomic_DNA"/>
</dbReference>
<evidence type="ECO:0000256" key="1">
    <source>
        <dbReference type="SAM" id="Phobius"/>
    </source>
</evidence>
<evidence type="ECO:0000313" key="2">
    <source>
        <dbReference type="EMBL" id="ACL61054.1"/>
    </source>
</evidence>
<gene>
    <name evidence="2" type="ordered locus">Mnod_6248</name>
    <name evidence="3" type="ordered locus">Mnod_6487</name>
</gene>
<feature type="transmembrane region" description="Helical" evidence="1">
    <location>
        <begin position="13"/>
        <end position="30"/>
    </location>
</feature>
<proteinExistence type="predicted"/>
<keyword evidence="1" id="KW-0812">Transmembrane</keyword>
<organism evidence="2 4">
    <name type="scientific">Methylobacterium nodulans (strain LMG 21967 / CNCM I-2342 / ORS 2060)</name>
    <dbReference type="NCBI Taxonomy" id="460265"/>
    <lineage>
        <taxon>Bacteria</taxon>
        <taxon>Pseudomonadati</taxon>
        <taxon>Pseudomonadota</taxon>
        <taxon>Alphaproteobacteria</taxon>
        <taxon>Hyphomicrobiales</taxon>
        <taxon>Methylobacteriaceae</taxon>
        <taxon>Methylobacterium</taxon>
    </lineage>
</organism>
<dbReference type="HOGENOM" id="CLU_3397409_0_0_5"/>
<name>B8IAK9_METNO</name>
<dbReference type="KEGG" id="mno:Mnod_6487"/>
<keyword evidence="4" id="KW-1185">Reference proteome</keyword>
<dbReference type="STRING" id="460265.Mnod_6248"/>
<evidence type="ECO:0000313" key="4">
    <source>
        <dbReference type="Proteomes" id="UP000008207"/>
    </source>
</evidence>
<sequence>MPDNREITPSDRLTFYAGAVLFLGVLVLFWR</sequence>